<dbReference type="Proteomes" id="UP000305541">
    <property type="component" value="Unassembled WGS sequence"/>
</dbReference>
<reference evidence="2 3" key="1">
    <citation type="submission" date="2019-05" db="EMBL/GenBank/DDBJ databases">
        <title>The metagenome of a microbial culture collection derived from dairy environment covers the genomic content of the human microbiome.</title>
        <authorList>
            <person name="Roder T."/>
            <person name="Wuthrich D."/>
            <person name="Sattari Z."/>
            <person name="Von Ah U."/>
            <person name="Bar C."/>
            <person name="Ronchi F."/>
            <person name="Macpherson A.J."/>
            <person name="Ganal-Vonarburg S.C."/>
            <person name="Bruggmann R."/>
            <person name="Vergeres G."/>
        </authorList>
    </citation>
    <scope>NUCLEOTIDE SEQUENCE [LARGE SCALE GENOMIC DNA]</scope>
    <source>
        <strain evidence="2 3">FAM 18815</strain>
    </source>
</reference>
<dbReference type="GO" id="GO:0000156">
    <property type="term" value="F:phosphorelay response regulator activity"/>
    <property type="evidence" value="ECO:0007669"/>
    <property type="project" value="InterPro"/>
</dbReference>
<proteinExistence type="predicted"/>
<name>A0A5R9BRU7_9LACO</name>
<dbReference type="PROSITE" id="PS50930">
    <property type="entry name" value="HTH_LYTTR"/>
    <property type="match status" value="1"/>
</dbReference>
<dbReference type="RefSeq" id="WP_138474950.1">
    <property type="nucleotide sequence ID" value="NZ_VBTH01000029.1"/>
</dbReference>
<gene>
    <name evidence="2" type="ORF">FEZ51_10000</name>
</gene>
<protein>
    <submittedName>
        <fullName evidence="2">LytTR family transcriptional regulator</fullName>
    </submittedName>
</protein>
<dbReference type="GO" id="GO:0003677">
    <property type="term" value="F:DNA binding"/>
    <property type="evidence" value="ECO:0007669"/>
    <property type="project" value="InterPro"/>
</dbReference>
<sequence length="149" mass="17634">MKVRVEINQEFKDGEVVIRAPEYTSDIQEIKNLIERQNATQKVMTFYQDSTEFYLEVGDILFFETEDRQVLAHTGSDMYTTHSRLYELEEQLPVQFVRISKSCIVNVTKILALTKSLSNCLIQFQNSHKQVYASRRYYKPLQEKLKKLR</sequence>
<dbReference type="Gene3D" id="2.40.50.1020">
    <property type="entry name" value="LytTr DNA-binding domain"/>
    <property type="match status" value="1"/>
</dbReference>
<evidence type="ECO:0000259" key="1">
    <source>
        <dbReference type="PROSITE" id="PS50930"/>
    </source>
</evidence>
<dbReference type="InterPro" id="IPR007492">
    <property type="entry name" value="LytTR_DNA-bd_dom"/>
</dbReference>
<dbReference type="AlphaFoldDB" id="A0A5R9BRU7"/>
<dbReference type="Pfam" id="PF04397">
    <property type="entry name" value="LytTR"/>
    <property type="match status" value="1"/>
</dbReference>
<accession>A0A5R9BRU7</accession>
<dbReference type="EMBL" id="VBTH01000029">
    <property type="protein sequence ID" value="TLQ03309.1"/>
    <property type="molecule type" value="Genomic_DNA"/>
</dbReference>
<evidence type="ECO:0000313" key="2">
    <source>
        <dbReference type="EMBL" id="TLQ03309.1"/>
    </source>
</evidence>
<comment type="caution">
    <text evidence="2">The sequence shown here is derived from an EMBL/GenBank/DDBJ whole genome shotgun (WGS) entry which is preliminary data.</text>
</comment>
<feature type="domain" description="HTH LytTR-type" evidence="1">
    <location>
        <begin position="44"/>
        <end position="147"/>
    </location>
</feature>
<dbReference type="PANTHER" id="PTHR37299:SF4">
    <property type="entry name" value="TRANSCRIPTIONAL REGULATOR"/>
    <property type="match status" value="1"/>
</dbReference>
<dbReference type="SMART" id="SM00850">
    <property type="entry name" value="LytTR"/>
    <property type="match status" value="1"/>
</dbReference>
<dbReference type="PANTHER" id="PTHR37299">
    <property type="entry name" value="TRANSCRIPTIONAL REGULATOR-RELATED"/>
    <property type="match status" value="1"/>
</dbReference>
<organism evidence="2 3">
    <name type="scientific">Pediococcus stilesii</name>
    <dbReference type="NCBI Taxonomy" id="331679"/>
    <lineage>
        <taxon>Bacteria</taxon>
        <taxon>Bacillati</taxon>
        <taxon>Bacillota</taxon>
        <taxon>Bacilli</taxon>
        <taxon>Lactobacillales</taxon>
        <taxon>Lactobacillaceae</taxon>
        <taxon>Pediococcus</taxon>
    </lineage>
</organism>
<dbReference type="InterPro" id="IPR046947">
    <property type="entry name" value="LytR-like"/>
</dbReference>
<evidence type="ECO:0000313" key="3">
    <source>
        <dbReference type="Proteomes" id="UP000305541"/>
    </source>
</evidence>
<dbReference type="OrthoDB" id="9808614at2"/>